<accession>A0A1F8F4N3</accession>
<evidence type="ECO:0000313" key="4">
    <source>
        <dbReference type="Proteomes" id="UP000176834"/>
    </source>
</evidence>
<feature type="compositionally biased region" description="Basic and acidic residues" evidence="1">
    <location>
        <begin position="428"/>
        <end position="440"/>
    </location>
</feature>
<feature type="region of interest" description="Disordered" evidence="1">
    <location>
        <begin position="401"/>
        <end position="530"/>
    </location>
</feature>
<dbReference type="EMBL" id="MGJN01000008">
    <property type="protein sequence ID" value="OGN07206.1"/>
    <property type="molecule type" value="Genomic_DNA"/>
</dbReference>
<feature type="region of interest" description="Disordered" evidence="1">
    <location>
        <begin position="340"/>
        <end position="359"/>
    </location>
</feature>
<proteinExistence type="predicted"/>
<keyword evidence="2" id="KW-0732">Signal</keyword>
<comment type="caution">
    <text evidence="3">The sequence shown here is derived from an EMBL/GenBank/DDBJ whole genome shotgun (WGS) entry which is preliminary data.</text>
</comment>
<evidence type="ECO:0000313" key="3">
    <source>
        <dbReference type="EMBL" id="OGN07206.1"/>
    </source>
</evidence>
<feature type="compositionally biased region" description="Low complexity" evidence="1">
    <location>
        <begin position="483"/>
        <end position="500"/>
    </location>
</feature>
<protein>
    <submittedName>
        <fullName evidence="3">Uncharacterized protein</fullName>
    </submittedName>
</protein>
<dbReference type="Proteomes" id="UP000176834">
    <property type="component" value="Unassembled WGS sequence"/>
</dbReference>
<feature type="chain" id="PRO_5009535462" evidence="2">
    <location>
        <begin position="24"/>
        <end position="549"/>
    </location>
</feature>
<evidence type="ECO:0000256" key="1">
    <source>
        <dbReference type="SAM" id="MobiDB-lite"/>
    </source>
</evidence>
<name>A0A1F8F4N3_9BACT</name>
<sequence>MKNKIIVAFFIFSLFLITSYISAQESDEPNIQFPVAELGNCENKEACKTYCDNPDNIRVCVAFAEKHGLMNRGEAERAKKLADLGSGPGGCRGKDQCEQFCSNTNNMEVCLEFAEKHGFLDQKELEESRRVLKVLKEGGSLPGSCTNKLECESYCANPSNAEECLSFAEKAGFIPKEEVERARKFIPLMQKGETPGGCKSKEECESYCHEEANMETCAEFALKVGAMNQEEYDRFKKTGGKGPGGCKGEECRDFCNNPSNQEVCLEFAQEHGFIEKGEVDEIRKGGQQLKEHFQNIPPEVVSCLDLSIGADKFQSIRNGEIVPGPELGQAMRQCFEANMKEGPEGEGQHPGSEGEMMKGEGEFQSSGRIQGGPGGCSSPEECRTYCQEHEEECRRPMMNQQPQEFNQPMPQDPNDEFRQEGQPNMMSHNEDEYRKMEDYKPIPMPPGEFKPGDPNEPYHNESYPPQNQPYDQTQPNTYNQPIPYQGQEPPPDYQQYQQPQYEPPPQDGTQYNQPPPPPPPSDFYSEPPPVSLYLDNNFIGLITKFLLAR</sequence>
<gene>
    <name evidence="3" type="ORF">A3B86_03150</name>
</gene>
<evidence type="ECO:0000256" key="2">
    <source>
        <dbReference type="SAM" id="SignalP"/>
    </source>
</evidence>
<feature type="compositionally biased region" description="Pro residues" evidence="1">
    <location>
        <begin position="513"/>
        <end position="530"/>
    </location>
</feature>
<organism evidence="3 4">
    <name type="scientific">Candidatus Yanofskybacteria bacterium RIFCSPHIGHO2_02_FULL_38_22b</name>
    <dbReference type="NCBI Taxonomy" id="1802673"/>
    <lineage>
        <taxon>Bacteria</taxon>
        <taxon>Candidatus Yanofskyibacteriota</taxon>
    </lineage>
</organism>
<dbReference type="AlphaFoldDB" id="A0A1F8F4N3"/>
<feature type="compositionally biased region" description="Basic and acidic residues" evidence="1">
    <location>
        <begin position="450"/>
        <end position="459"/>
    </location>
</feature>
<feature type="compositionally biased region" description="Polar residues" evidence="1">
    <location>
        <begin position="463"/>
        <end position="482"/>
    </location>
</feature>
<feature type="signal peptide" evidence="2">
    <location>
        <begin position="1"/>
        <end position="23"/>
    </location>
</feature>
<reference evidence="3 4" key="1">
    <citation type="journal article" date="2016" name="Nat. Commun.">
        <title>Thousands of microbial genomes shed light on interconnected biogeochemical processes in an aquifer system.</title>
        <authorList>
            <person name="Anantharaman K."/>
            <person name="Brown C.T."/>
            <person name="Hug L.A."/>
            <person name="Sharon I."/>
            <person name="Castelle C.J."/>
            <person name="Probst A.J."/>
            <person name="Thomas B.C."/>
            <person name="Singh A."/>
            <person name="Wilkins M.J."/>
            <person name="Karaoz U."/>
            <person name="Brodie E.L."/>
            <person name="Williams K.H."/>
            <person name="Hubbard S.S."/>
            <person name="Banfield J.F."/>
        </authorList>
    </citation>
    <scope>NUCLEOTIDE SEQUENCE [LARGE SCALE GENOMIC DNA]</scope>
</reference>